<reference evidence="3 4" key="1">
    <citation type="submission" date="2023-11" db="EMBL/GenBank/DDBJ databases">
        <title>Draft genome of Azohydromonas lata strain H1 (DSM1123), a polyhydroxyalkanoate producer.</title>
        <authorList>
            <person name="Traversa D."/>
            <person name="D'Addabbo P."/>
            <person name="Pazzani C."/>
            <person name="Manzari C."/>
            <person name="Chiara M."/>
            <person name="Scrascia M."/>
        </authorList>
    </citation>
    <scope>NUCLEOTIDE SEQUENCE [LARGE SCALE GENOMIC DNA]</scope>
    <source>
        <strain evidence="3 4">H1</strain>
    </source>
</reference>
<accession>A0ABU5IEQ9</accession>
<dbReference type="PANTHER" id="PTHR42928">
    <property type="entry name" value="TRICARBOXYLATE-BINDING PROTEIN"/>
    <property type="match status" value="1"/>
</dbReference>
<feature type="compositionally biased region" description="Basic residues" evidence="2">
    <location>
        <begin position="1"/>
        <end position="12"/>
    </location>
</feature>
<dbReference type="PANTHER" id="PTHR42928:SF5">
    <property type="entry name" value="BLR1237 PROTEIN"/>
    <property type="match status" value="1"/>
</dbReference>
<dbReference type="Pfam" id="PF13379">
    <property type="entry name" value="NMT1_2"/>
    <property type="match status" value="1"/>
</dbReference>
<dbReference type="Proteomes" id="UP001293718">
    <property type="component" value="Unassembled WGS sequence"/>
</dbReference>
<dbReference type="Pfam" id="PF03401">
    <property type="entry name" value="TctC"/>
    <property type="match status" value="1"/>
</dbReference>
<keyword evidence="4" id="KW-1185">Reference proteome</keyword>
<evidence type="ECO:0000313" key="3">
    <source>
        <dbReference type="EMBL" id="MDZ5457314.1"/>
    </source>
</evidence>
<proteinExistence type="inferred from homology"/>
<comment type="similarity">
    <text evidence="1">Belongs to the UPF0065 (bug) family.</text>
</comment>
<name>A0ABU5IEQ9_9BURK</name>
<dbReference type="Gene3D" id="3.40.190.150">
    <property type="entry name" value="Bordetella uptake gene, domain 1"/>
    <property type="match status" value="1"/>
</dbReference>
<dbReference type="EMBL" id="JAXOJX010000016">
    <property type="protein sequence ID" value="MDZ5457314.1"/>
    <property type="molecule type" value="Genomic_DNA"/>
</dbReference>
<sequence>MKQYPRTRRAARRPSAAWPHPGPRPPVSVLSRFPARLLAGWLLWLAGLGAAAAQPLPALQSAPPPAFPSGTAAVKPSPGPGLGSPGEPVALVVGYQPYFTAAWSALVMRGKRFYERYLPKGSTVEFEPALQGRKIAAALQAGVQHIGYMGPVSALVAATRTEGTADALQLVAALGMGQDQCNVLVARVDGPATPQALQGAQLAAPRDSCADRFARELLSTRQVAPAAYLGQNIEIISSNLRAGRIDAAAVWEPVATRLVQEGVARRIASGRDLGLEDGGFLLMRADLLQRRPDVAQAWLRAELDAQRFLADPANAADVVRMAQAQTAGFDGATLWNALYAAPAAVAAPASAAASAPALAPAPTPAPAPVAAASPATAPAGVQGVPSPDAADVPRMTFPFVFDDTARRLIAGTMAYLHEAGQVPSDTLAPLALQAEPAQAVLRERGLSVPVGRVMPLPARGGGELPDARVRITVREGGWGNANTRDIRDVLVAVARELQQRIPGRPLAPIVVSHTARSPISLYERGPRGEYQVQLTARDDRWAGYVYEFAHEFCHVMANYERHPHFQAAGAHQWFEEALCEVASLYTLQRFAAEWQIAPPSPRLQGYAQELQASADRFLAEKHRRLAAGQTLTAWFAANEPVLRKGPYDRDRNEVVATQLLSLFEENPQLWEALGYLNLDAPGGSFSDYLRNWRDNAPLAYRDSISYVMALFFGPPAGAPDARRAVELTVPYGIGSGPDGIARLLARQLEPLLGQSLELANVPGASGNTGLTRLLAAADPANALAVIAGNTVWVWAGGTGTVGPQLFQTLGVVSTFESFLFAPADSPFRTLQDVLDHAKQNPDRLRVATSGAGGRDELALRALGVNGARLLNVPVSRHDERVAAVLDKRVELLFEEPGDVAELLEEGRLRPLAVLAAQRDPAFPEVPAAQEFGFDLRPFTSFRALVAHAAMPAQRVQALRQALAQVLQGPEWRNYCRQLLSCATPLSDEQTRTYLQRYFDAARAYRERLPR</sequence>
<evidence type="ECO:0000313" key="4">
    <source>
        <dbReference type="Proteomes" id="UP001293718"/>
    </source>
</evidence>
<feature type="region of interest" description="Disordered" evidence="2">
    <location>
        <begin position="356"/>
        <end position="388"/>
    </location>
</feature>
<protein>
    <submittedName>
        <fullName evidence="3">Tripartite tricarboxylate transporter substrate-binding protein</fullName>
    </submittedName>
</protein>
<evidence type="ECO:0000256" key="2">
    <source>
        <dbReference type="SAM" id="MobiDB-lite"/>
    </source>
</evidence>
<organism evidence="3 4">
    <name type="scientific">Azohydromonas lata</name>
    <dbReference type="NCBI Taxonomy" id="45677"/>
    <lineage>
        <taxon>Bacteria</taxon>
        <taxon>Pseudomonadati</taxon>
        <taxon>Pseudomonadota</taxon>
        <taxon>Betaproteobacteria</taxon>
        <taxon>Burkholderiales</taxon>
        <taxon>Sphaerotilaceae</taxon>
        <taxon>Azohydromonas</taxon>
    </lineage>
</organism>
<dbReference type="InterPro" id="IPR005064">
    <property type="entry name" value="BUG"/>
</dbReference>
<comment type="caution">
    <text evidence="3">The sequence shown here is derived from an EMBL/GenBank/DDBJ whole genome shotgun (WGS) entry which is preliminary data.</text>
</comment>
<dbReference type="CDD" id="cd07012">
    <property type="entry name" value="PBP2_Bug_TTT"/>
    <property type="match status" value="1"/>
</dbReference>
<dbReference type="Gene3D" id="3.40.190.10">
    <property type="entry name" value="Periplasmic binding protein-like II"/>
    <property type="match status" value="3"/>
</dbReference>
<feature type="compositionally biased region" description="Low complexity" evidence="2">
    <location>
        <begin position="368"/>
        <end position="379"/>
    </location>
</feature>
<dbReference type="SUPFAM" id="SSF53850">
    <property type="entry name" value="Periplasmic binding protein-like II"/>
    <property type="match status" value="1"/>
</dbReference>
<gene>
    <name evidence="3" type="ORF">SM757_12110</name>
</gene>
<feature type="region of interest" description="Disordered" evidence="2">
    <location>
        <begin position="1"/>
        <end position="23"/>
    </location>
</feature>
<dbReference type="InterPro" id="IPR042100">
    <property type="entry name" value="Bug_dom1"/>
</dbReference>
<evidence type="ECO:0000256" key="1">
    <source>
        <dbReference type="ARBA" id="ARBA00006987"/>
    </source>
</evidence>
<dbReference type="RefSeq" id="WP_322465640.1">
    <property type="nucleotide sequence ID" value="NZ_JAXOJX010000016.1"/>
</dbReference>